<keyword evidence="3" id="KW-1185">Reference proteome</keyword>
<feature type="compositionally biased region" description="Acidic residues" evidence="1">
    <location>
        <begin position="112"/>
        <end position="121"/>
    </location>
</feature>
<name>A0ABR3NIB8_9TELE</name>
<feature type="region of interest" description="Disordered" evidence="1">
    <location>
        <begin position="108"/>
        <end position="135"/>
    </location>
</feature>
<organism evidence="2 3">
    <name type="scientific">Cirrhinus molitorella</name>
    <name type="common">mud carp</name>
    <dbReference type="NCBI Taxonomy" id="172907"/>
    <lineage>
        <taxon>Eukaryota</taxon>
        <taxon>Metazoa</taxon>
        <taxon>Chordata</taxon>
        <taxon>Craniata</taxon>
        <taxon>Vertebrata</taxon>
        <taxon>Euteleostomi</taxon>
        <taxon>Actinopterygii</taxon>
        <taxon>Neopterygii</taxon>
        <taxon>Teleostei</taxon>
        <taxon>Ostariophysi</taxon>
        <taxon>Cypriniformes</taxon>
        <taxon>Cyprinidae</taxon>
        <taxon>Labeoninae</taxon>
        <taxon>Labeonini</taxon>
        <taxon>Cirrhinus</taxon>
    </lineage>
</organism>
<comment type="caution">
    <text evidence="2">The sequence shown here is derived from an EMBL/GenBank/DDBJ whole genome shotgun (WGS) entry which is preliminary data.</text>
</comment>
<evidence type="ECO:0000313" key="2">
    <source>
        <dbReference type="EMBL" id="KAL1276664.1"/>
    </source>
</evidence>
<gene>
    <name evidence="2" type="ORF">QQF64_036287</name>
</gene>
<accession>A0ABR3NIB8</accession>
<dbReference type="Proteomes" id="UP001558613">
    <property type="component" value="Unassembled WGS sequence"/>
</dbReference>
<dbReference type="EMBL" id="JAYMGO010000004">
    <property type="protein sequence ID" value="KAL1276664.1"/>
    <property type="molecule type" value="Genomic_DNA"/>
</dbReference>
<proteinExistence type="predicted"/>
<protein>
    <submittedName>
        <fullName evidence="2">Uncharacterized protein</fullName>
    </submittedName>
</protein>
<evidence type="ECO:0000313" key="3">
    <source>
        <dbReference type="Proteomes" id="UP001558613"/>
    </source>
</evidence>
<sequence>MWRHKAVLLLGLSSEERAFKHREMAFIKEETEDFSIEEVFSVKQEDFVEQTDLTAFKVENEELNEMEEGSVRTHRKMAFIKGETEDFRIEDVFSVKQEDFEEQIDLTALKDENEEQNEMEEKDQFFWVDGAHPTG</sequence>
<evidence type="ECO:0000256" key="1">
    <source>
        <dbReference type="SAM" id="MobiDB-lite"/>
    </source>
</evidence>
<reference evidence="2 3" key="1">
    <citation type="submission" date="2023-09" db="EMBL/GenBank/DDBJ databases">
        <authorList>
            <person name="Wang M."/>
        </authorList>
    </citation>
    <scope>NUCLEOTIDE SEQUENCE [LARGE SCALE GENOMIC DNA]</scope>
    <source>
        <strain evidence="2">GT-2023</strain>
        <tissue evidence="2">Liver</tissue>
    </source>
</reference>